<dbReference type="InterPro" id="IPR026866">
    <property type="entry name" value="CR006_AAA"/>
</dbReference>
<dbReference type="InterPro" id="IPR027417">
    <property type="entry name" value="P-loop_NTPase"/>
</dbReference>
<comment type="caution">
    <text evidence="3">The sequence shown here is derived from an EMBL/GenBank/DDBJ whole genome shotgun (WGS) entry which is preliminary data.</text>
</comment>
<name>A0ABV9NF22_9PROT</name>
<feature type="coiled-coil region" evidence="1">
    <location>
        <begin position="134"/>
        <end position="197"/>
    </location>
</feature>
<dbReference type="PANTHER" id="PTHR32182:SF22">
    <property type="entry name" value="ATP-DEPENDENT ENDONUCLEASE, OLD FAMILY-RELATED"/>
    <property type="match status" value="1"/>
</dbReference>
<feature type="domain" description="Protein CR006 P-loop" evidence="2">
    <location>
        <begin position="250"/>
        <end position="743"/>
    </location>
</feature>
<sequence length="764" mass="84155">MVRAFRLLQNVGRFDNVGAGAQLPFDRLNVIYAENARGKTTLAAILRSLSTGRTDLVTERSRLGAQHPPRVVVEMGDGGNAIFENGAWSRTASEVVVFDDTFVAENVCSGIEVGTAHRQNLHELIVGAQGIELARAHQAEVDQVELHNRELREREAAIPANVRGDLTIDAFCALAMVADLPKQIEEAERRIAAARDAAQVAETPTFPALRLPKIDLGPLQALLGKGLPELDAEALALVQQHISHLGHGGEAWIAEGMNRAAEVARHGNQSCPFCAQDLAESPLLVHYRAYFSEAYESLKGEIEEFAQTFRAIQGGDSPSAFERSVREAAERQAFWKSFTDVPTVEVDTAAIARTWKAAREKVEVLLEAKQAAPMDALTVPDDVLKSVAEHNEHCDRIWDLSELLSAANPHLEAVKEQAREANVPTLESDLRSLRAVEARYDPNVAPLCEAYIAEKNAKAATEQRRSDARAALDLHRQTAFPAYGIAINDFLRRFNASFRVGPVDPVNTRGGPAANYTLLIDGNPVPLSGNPGDPSFRNTLSAGDRNTLALAFFFASMQADPQRAQKIVVIDDPMTSLDEHRTLHTLQEMDRLARDVAGMIVLSHSKPFLLGVWDKIQQLPKTAIEVRRSGTGSTLAAWDVNAALVTEHDRRYAACVAYLEHADPATERRVAEALRPMLEAFCRVAYPANFPPGTLLGPFHHLCVQRIGTEREIMGEANAHELRALLDYANRFHHDTNAAFETELINDEELADFTRRTLAYIRRP</sequence>
<organism evidence="3 4">
    <name type="scientific">Glycocaulis abyssi</name>
    <dbReference type="NCBI Taxonomy" id="1433403"/>
    <lineage>
        <taxon>Bacteria</taxon>
        <taxon>Pseudomonadati</taxon>
        <taxon>Pseudomonadota</taxon>
        <taxon>Alphaproteobacteria</taxon>
        <taxon>Maricaulales</taxon>
        <taxon>Maricaulaceae</taxon>
        <taxon>Glycocaulis</taxon>
    </lineage>
</organism>
<dbReference type="Proteomes" id="UP001596024">
    <property type="component" value="Unassembled WGS sequence"/>
</dbReference>
<dbReference type="Gene3D" id="3.40.50.300">
    <property type="entry name" value="P-loop containing nucleotide triphosphate hydrolases"/>
    <property type="match status" value="1"/>
</dbReference>
<dbReference type="SUPFAM" id="SSF52540">
    <property type="entry name" value="P-loop containing nucleoside triphosphate hydrolases"/>
    <property type="match status" value="1"/>
</dbReference>
<dbReference type="RefSeq" id="WP_382437009.1">
    <property type="nucleotide sequence ID" value="NZ_JBHSGQ010000007.1"/>
</dbReference>
<keyword evidence="1" id="KW-0175">Coiled coil</keyword>
<dbReference type="PANTHER" id="PTHR32182">
    <property type="entry name" value="DNA REPLICATION AND REPAIR PROTEIN RECF"/>
    <property type="match status" value="1"/>
</dbReference>
<evidence type="ECO:0000259" key="2">
    <source>
        <dbReference type="Pfam" id="PF13166"/>
    </source>
</evidence>
<evidence type="ECO:0000313" key="4">
    <source>
        <dbReference type="Proteomes" id="UP001596024"/>
    </source>
</evidence>
<dbReference type="Pfam" id="PF13166">
    <property type="entry name" value="AAA_13"/>
    <property type="match status" value="1"/>
</dbReference>
<accession>A0ABV9NF22</accession>
<keyword evidence="4" id="KW-1185">Reference proteome</keyword>
<dbReference type="EMBL" id="JBHSGQ010000007">
    <property type="protein sequence ID" value="MFC4726084.1"/>
    <property type="molecule type" value="Genomic_DNA"/>
</dbReference>
<evidence type="ECO:0000256" key="1">
    <source>
        <dbReference type="SAM" id="Coils"/>
    </source>
</evidence>
<protein>
    <submittedName>
        <fullName evidence="3">AAA family ATPase</fullName>
    </submittedName>
</protein>
<gene>
    <name evidence="3" type="ORF">ACFPB0_12345</name>
</gene>
<reference evidence="4" key="1">
    <citation type="journal article" date="2019" name="Int. J. Syst. Evol. Microbiol.">
        <title>The Global Catalogue of Microorganisms (GCM) 10K type strain sequencing project: providing services to taxonomists for standard genome sequencing and annotation.</title>
        <authorList>
            <consortium name="The Broad Institute Genomics Platform"/>
            <consortium name="The Broad Institute Genome Sequencing Center for Infectious Disease"/>
            <person name="Wu L."/>
            <person name="Ma J."/>
        </authorList>
    </citation>
    <scope>NUCLEOTIDE SEQUENCE [LARGE SCALE GENOMIC DNA]</scope>
    <source>
        <strain evidence="4">CCUG 62981</strain>
    </source>
</reference>
<evidence type="ECO:0000313" key="3">
    <source>
        <dbReference type="EMBL" id="MFC4726084.1"/>
    </source>
</evidence>
<proteinExistence type="predicted"/>